<reference evidence="3 4" key="1">
    <citation type="submission" date="2019-07" db="EMBL/GenBank/DDBJ databases">
        <title>Paenibacillus ottowii sp. nov. isolated from a fermentation system processing bovine manure.</title>
        <authorList>
            <person name="Velazquez L.F."/>
            <person name="Rajbanshi S."/>
            <person name="Guan S."/>
            <person name="Hinchee M."/>
            <person name="Welsh A."/>
        </authorList>
    </citation>
    <scope>NUCLEOTIDE SEQUENCE [LARGE SCALE GENOMIC DNA]</scope>
    <source>
        <strain evidence="3 4">MS2379</strain>
    </source>
</reference>
<dbReference type="RefSeq" id="WP_142611959.1">
    <property type="nucleotide sequence ID" value="NZ_VIJZ01000002.1"/>
</dbReference>
<protein>
    <submittedName>
        <fullName evidence="3">Uncharacterized protein</fullName>
    </submittedName>
</protein>
<dbReference type="EMBL" id="VIJZ01000002">
    <property type="protein sequence ID" value="TQS00105.1"/>
    <property type="molecule type" value="Genomic_DNA"/>
</dbReference>
<evidence type="ECO:0000256" key="1">
    <source>
        <dbReference type="SAM" id="Phobius"/>
    </source>
</evidence>
<keyword evidence="1" id="KW-0472">Membrane</keyword>
<sequence>MKKNLSVSLRALIITSLISLATGSLIVLSVFLIGSIRISGGDYIGAVVGGIGSIVGSFIGAVVAYIVAAYQVHKTFELDRLKGQSGNYAVIRLIKVEVDKNFRLLENSRDHYYLGKKDFIKYLSDSNWNKCSTLIGQEIKDEVIHTLSSVYSKILLLKNNDITLEGPLYDKLTTQLNECSQKLDSQLEILRN</sequence>
<name>A0ABY3B7I8_9BACL</name>
<evidence type="ECO:0000313" key="2">
    <source>
        <dbReference type="EMBL" id="TQS00036.1"/>
    </source>
</evidence>
<keyword evidence="1" id="KW-0812">Transmembrane</keyword>
<comment type="caution">
    <text evidence="3">The sequence shown here is derived from an EMBL/GenBank/DDBJ whole genome shotgun (WGS) entry which is preliminary data.</text>
</comment>
<evidence type="ECO:0000313" key="4">
    <source>
        <dbReference type="Proteomes" id="UP000319219"/>
    </source>
</evidence>
<feature type="transmembrane region" description="Helical" evidence="1">
    <location>
        <begin position="12"/>
        <end position="38"/>
    </location>
</feature>
<feature type="transmembrane region" description="Helical" evidence="1">
    <location>
        <begin position="44"/>
        <end position="70"/>
    </location>
</feature>
<dbReference type="Proteomes" id="UP000319219">
    <property type="component" value="Unassembled WGS sequence"/>
</dbReference>
<gene>
    <name evidence="2" type="ORF">FKV70_04435</name>
    <name evidence="3" type="ORF">FKV70_04810</name>
</gene>
<keyword evidence="1" id="KW-1133">Transmembrane helix</keyword>
<evidence type="ECO:0000313" key="3">
    <source>
        <dbReference type="EMBL" id="TQS00105.1"/>
    </source>
</evidence>
<dbReference type="EMBL" id="VIJZ01000002">
    <property type="protein sequence ID" value="TQS00036.1"/>
    <property type="molecule type" value="Genomic_DNA"/>
</dbReference>
<accession>A0ABY3B7I8</accession>
<keyword evidence="4" id="KW-1185">Reference proteome</keyword>
<organism evidence="3 4">
    <name type="scientific">Paenibacillus ottowii</name>
    <dbReference type="NCBI Taxonomy" id="2315729"/>
    <lineage>
        <taxon>Bacteria</taxon>
        <taxon>Bacillati</taxon>
        <taxon>Bacillota</taxon>
        <taxon>Bacilli</taxon>
        <taxon>Bacillales</taxon>
        <taxon>Paenibacillaceae</taxon>
        <taxon>Paenibacillus</taxon>
    </lineage>
</organism>
<proteinExistence type="predicted"/>